<keyword evidence="4" id="KW-1185">Reference proteome</keyword>
<feature type="compositionally biased region" description="Low complexity" evidence="1">
    <location>
        <begin position="490"/>
        <end position="501"/>
    </location>
</feature>
<dbReference type="InterPro" id="IPR030925">
    <property type="entry name" value="T2SS_GspN_Lepto"/>
</dbReference>
<accession>A0ABS7TL78</accession>
<organism evidence="3 4">
    <name type="scientific">Nannocystis pusilla</name>
    <dbReference type="NCBI Taxonomy" id="889268"/>
    <lineage>
        <taxon>Bacteria</taxon>
        <taxon>Pseudomonadati</taxon>
        <taxon>Myxococcota</taxon>
        <taxon>Polyangia</taxon>
        <taxon>Nannocystales</taxon>
        <taxon>Nannocystaceae</taxon>
        <taxon>Nannocystis</taxon>
    </lineage>
</organism>
<evidence type="ECO:0000313" key="4">
    <source>
        <dbReference type="Proteomes" id="UP001139031"/>
    </source>
</evidence>
<feature type="region of interest" description="Disordered" evidence="1">
    <location>
        <begin position="1"/>
        <end position="27"/>
    </location>
</feature>
<dbReference type="Proteomes" id="UP001139031">
    <property type="component" value="Unassembled WGS sequence"/>
</dbReference>
<dbReference type="RefSeq" id="WP_224190735.1">
    <property type="nucleotide sequence ID" value="NZ_JAIRAU010000002.1"/>
</dbReference>
<reference evidence="3" key="1">
    <citation type="submission" date="2021-08" db="EMBL/GenBank/DDBJ databases">
        <authorList>
            <person name="Stevens D.C."/>
        </authorList>
    </citation>
    <scope>NUCLEOTIDE SEQUENCE</scope>
    <source>
        <strain evidence="3">DSM 53165</strain>
    </source>
</reference>
<gene>
    <name evidence="3" type="primary">gspN</name>
    <name evidence="3" type="ORF">K7C98_06780</name>
</gene>
<feature type="compositionally biased region" description="Gly residues" evidence="1">
    <location>
        <begin position="477"/>
        <end position="489"/>
    </location>
</feature>
<keyword evidence="2" id="KW-1133">Transmembrane helix</keyword>
<feature type="transmembrane region" description="Helical" evidence="2">
    <location>
        <begin position="54"/>
        <end position="72"/>
    </location>
</feature>
<feature type="compositionally biased region" description="Basic and acidic residues" evidence="1">
    <location>
        <begin position="412"/>
        <end position="428"/>
    </location>
</feature>
<feature type="compositionally biased region" description="Pro residues" evidence="1">
    <location>
        <begin position="466"/>
        <end position="476"/>
    </location>
</feature>
<feature type="compositionally biased region" description="Pro residues" evidence="1">
    <location>
        <begin position="429"/>
        <end position="459"/>
    </location>
</feature>
<sequence length="518" mass="55906">MKIRLPSLASLRRGGDATLPSAPPPSGTLVAPATPIGGFGDRLRLLSRRLRSSAGWVFLAVFVFFTFIWISLPTRALAWRIGQQARNAGYLIDIEDMSVRPWGSATLYNVTWTYAPSHPGQIPHQMVLDSVDVDFSVLKYMLLGNVDVEVDTLLDEAPIHAEYARSDSESSIKIDITELPLGSVPKMQQALGAPLRGLFALHVDMTMPENLFEKAEGSISLECASCTIGDGEELLFIPGSSGITAKGITIPEIDLGTLIGKLKVAEGRVTVEDFKTKSADIELEVTGDMPLKDPFSRSEFAFQMKLLVTQALQDKSETLRFAVQTAGPSSKMDPPDDGWLGFKLRGTVGKPRFMGIKSKTAEERMLERRQKNAERDAARKARSKARSTKKSESPEDALERNQGPQVGGDTGGSDRDNKMPEIDARPSDPPEPSEPSEPSEPPPTPSTLPPPPEPEPQPQPEERPAEPPPVEEPPPEGGQGQGQGDGQGMPDGQPDGQQQGEAPRDTEAPPPSDATTGG</sequence>
<feature type="region of interest" description="Disordered" evidence="1">
    <location>
        <begin position="353"/>
        <end position="518"/>
    </location>
</feature>
<feature type="compositionally biased region" description="Basic and acidic residues" evidence="1">
    <location>
        <begin position="359"/>
        <end position="379"/>
    </location>
</feature>
<feature type="compositionally biased region" description="Basic and acidic residues" evidence="1">
    <location>
        <begin position="389"/>
        <end position="399"/>
    </location>
</feature>
<keyword evidence="2" id="KW-0812">Transmembrane</keyword>
<protein>
    <submittedName>
        <fullName evidence="3">Type II secretion system protein GspN</fullName>
    </submittedName>
</protein>
<comment type="caution">
    <text evidence="3">The sequence shown here is derived from an EMBL/GenBank/DDBJ whole genome shotgun (WGS) entry which is preliminary data.</text>
</comment>
<evidence type="ECO:0000256" key="1">
    <source>
        <dbReference type="SAM" id="MobiDB-lite"/>
    </source>
</evidence>
<name>A0ABS7TL78_9BACT</name>
<keyword evidence="2" id="KW-0472">Membrane</keyword>
<proteinExistence type="predicted"/>
<evidence type="ECO:0000256" key="2">
    <source>
        <dbReference type="SAM" id="Phobius"/>
    </source>
</evidence>
<dbReference type="NCBIfam" id="TIGR04411">
    <property type="entry name" value="T2SS_GspN_Lepto"/>
    <property type="match status" value="1"/>
</dbReference>
<evidence type="ECO:0000313" key="3">
    <source>
        <dbReference type="EMBL" id="MBZ5708956.1"/>
    </source>
</evidence>
<dbReference type="EMBL" id="JAIRAU010000002">
    <property type="protein sequence ID" value="MBZ5708956.1"/>
    <property type="molecule type" value="Genomic_DNA"/>
</dbReference>